<protein>
    <submittedName>
        <fullName evidence="4">Uncharacterized protein</fullName>
    </submittedName>
</protein>
<keyword evidence="6" id="KW-1185">Reference proteome</keyword>
<evidence type="ECO:0000256" key="2">
    <source>
        <dbReference type="SAM" id="MobiDB-lite"/>
    </source>
</evidence>
<sequence>MKDLDELLKRADRADSDKVPKFAGPIRPPRRPPRGFSNIAIEISEQLLLDMDKLSQNEGFKTEEIIIELIQAYTYGNPDIDIDTKDKIYFSVNFTSHYKDEHIDRSNFKNYKIRKKDLKSHILHYKDKAKISVSIEMKNKFFEEMKKLSNEINLSPEKIVENLMQSYTYGDKEVYIDEHDRICFPPRKNNEMKTMEIKISELYNLLNKYNPKLVNNDLIAYCNAINDYTENIIDFLDALQDQNEEKINLIKKTNIKILEFEISHANEAYEERKNLLRKTSNFDLEKLYKILFETKKYAKDIEKEIGAFVFNLEFEELNKLEKEERPSFTIIAKGIEREIIKKINKFNDFNSLIPVIKKLFGIHKKWSLNYQEFINNKNNFINKCVEDSIEKEIAEKWHQEWDKEIIGLEYKLNKLFISCIDKKIDLQTLEELEENLNDYKVQIDRFFKNNRKSIYQEFAFETAGSLKEKFKVKKKSFKLLSDFLDNTDTILNEIRNHESKKFLLTWINSWYNNEINTSLGLIEKEEYQEIFMNILSEIRAMRENNFKAFYNDIQEFTRNRKAREEEYNKLLFKMQKEINKN</sequence>
<proteinExistence type="predicted"/>
<evidence type="ECO:0000313" key="5">
    <source>
        <dbReference type="Proteomes" id="UP000198612"/>
    </source>
</evidence>
<feature type="region of interest" description="Disordered" evidence="2">
    <location>
        <begin position="11"/>
        <end position="35"/>
    </location>
</feature>
<name>A0A1I0CI33_9FIRM</name>
<feature type="coiled-coil region" evidence="1">
    <location>
        <begin position="225"/>
        <end position="256"/>
    </location>
</feature>
<evidence type="ECO:0000313" key="3">
    <source>
        <dbReference type="EMBL" id="SDG08796.1"/>
    </source>
</evidence>
<evidence type="ECO:0000313" key="6">
    <source>
        <dbReference type="Proteomes" id="UP000199519"/>
    </source>
</evidence>
<dbReference type="RefSeq" id="WP_089720742.1">
    <property type="nucleotide sequence ID" value="NZ_FNBJ01000045.1"/>
</dbReference>
<gene>
    <name evidence="3" type="ORF">SAMN04488598_14510</name>
    <name evidence="4" type="ORF">SAMN04515652_13710</name>
</gene>
<dbReference type="Proteomes" id="UP000198612">
    <property type="component" value="Unassembled WGS sequence"/>
</dbReference>
<keyword evidence="1" id="KW-0175">Coiled coil</keyword>
<evidence type="ECO:0000313" key="4">
    <source>
        <dbReference type="EMBL" id="SET19070.1"/>
    </source>
</evidence>
<dbReference type="EMBL" id="FOHG01000037">
    <property type="protein sequence ID" value="SET19070.1"/>
    <property type="molecule type" value="Genomic_DNA"/>
</dbReference>
<dbReference type="EMBL" id="FNBJ01000045">
    <property type="protein sequence ID" value="SDG08796.1"/>
    <property type="molecule type" value="Genomic_DNA"/>
</dbReference>
<feature type="coiled-coil region" evidence="1">
    <location>
        <begin position="422"/>
        <end position="449"/>
    </location>
</feature>
<dbReference type="Proteomes" id="UP000199519">
    <property type="component" value="Unassembled WGS sequence"/>
</dbReference>
<evidence type="ECO:0000256" key="1">
    <source>
        <dbReference type="SAM" id="Coils"/>
    </source>
</evidence>
<organism evidence="4 5">
    <name type="scientific">Halanaerobium congolense</name>
    <dbReference type="NCBI Taxonomy" id="54121"/>
    <lineage>
        <taxon>Bacteria</taxon>
        <taxon>Bacillati</taxon>
        <taxon>Bacillota</taxon>
        <taxon>Clostridia</taxon>
        <taxon>Halanaerobiales</taxon>
        <taxon>Halanaerobiaceae</taxon>
        <taxon>Halanaerobium</taxon>
    </lineage>
</organism>
<dbReference type="AlphaFoldDB" id="A0A1I0CI33"/>
<reference evidence="5 6" key="1">
    <citation type="submission" date="2016-10" db="EMBL/GenBank/DDBJ databases">
        <authorList>
            <person name="Varghese N."/>
            <person name="Submissions S."/>
        </authorList>
    </citation>
    <scope>NUCLEOTIDE SEQUENCE [LARGE SCALE GENOMIC DNA]</scope>
    <source>
        <strain evidence="3 6">WG2</strain>
        <strain evidence="4 5">WG5</strain>
    </source>
</reference>
<feature type="compositionally biased region" description="Basic and acidic residues" evidence="2">
    <location>
        <begin position="11"/>
        <end position="20"/>
    </location>
</feature>
<accession>A0A1I0CI33</accession>